<evidence type="ECO:0000313" key="2">
    <source>
        <dbReference type="Proteomes" id="UP001596514"/>
    </source>
</evidence>
<sequence length="100" mass="10933">MTDTTTQGYEADPADVEALLDTAISDALEEPDPLIRYTLLTKDLVLYEALVGRIAQERYRTVAVMSSPGGMSYGQIGEALGMSRSRAQQLVERGRALPEQ</sequence>
<dbReference type="InterPro" id="IPR036388">
    <property type="entry name" value="WH-like_DNA-bd_sf"/>
</dbReference>
<organism evidence="1 2">
    <name type="scientific">Streptosporangium amethystogenes subsp. fukuiense</name>
    <dbReference type="NCBI Taxonomy" id="698418"/>
    <lineage>
        <taxon>Bacteria</taxon>
        <taxon>Bacillati</taxon>
        <taxon>Actinomycetota</taxon>
        <taxon>Actinomycetes</taxon>
        <taxon>Streptosporangiales</taxon>
        <taxon>Streptosporangiaceae</taxon>
        <taxon>Streptosporangium</taxon>
    </lineage>
</organism>
<dbReference type="SUPFAM" id="SSF88659">
    <property type="entry name" value="Sigma3 and sigma4 domains of RNA polymerase sigma factors"/>
    <property type="match status" value="1"/>
</dbReference>
<dbReference type="Gene3D" id="1.10.10.10">
    <property type="entry name" value="Winged helix-like DNA-binding domain superfamily/Winged helix DNA-binding domain"/>
    <property type="match status" value="1"/>
</dbReference>
<accession>A0ABW2T816</accession>
<dbReference type="Proteomes" id="UP001596514">
    <property type="component" value="Unassembled WGS sequence"/>
</dbReference>
<protein>
    <recommendedName>
        <fullName evidence="3">RNA polymerase sigma-70 region 4 domain-containing protein</fullName>
    </recommendedName>
</protein>
<dbReference type="InterPro" id="IPR013324">
    <property type="entry name" value="RNA_pol_sigma_r3/r4-like"/>
</dbReference>
<gene>
    <name evidence="1" type="ORF">ACFQVD_26330</name>
</gene>
<keyword evidence="2" id="KW-1185">Reference proteome</keyword>
<comment type="caution">
    <text evidence="1">The sequence shown here is derived from an EMBL/GenBank/DDBJ whole genome shotgun (WGS) entry which is preliminary data.</text>
</comment>
<dbReference type="EMBL" id="JBHTEE010000001">
    <property type="protein sequence ID" value="MFC7603636.1"/>
    <property type="molecule type" value="Genomic_DNA"/>
</dbReference>
<reference evidence="2" key="1">
    <citation type="journal article" date="2019" name="Int. J. Syst. Evol. Microbiol.">
        <title>The Global Catalogue of Microorganisms (GCM) 10K type strain sequencing project: providing services to taxonomists for standard genome sequencing and annotation.</title>
        <authorList>
            <consortium name="The Broad Institute Genomics Platform"/>
            <consortium name="The Broad Institute Genome Sequencing Center for Infectious Disease"/>
            <person name="Wu L."/>
            <person name="Ma J."/>
        </authorList>
    </citation>
    <scope>NUCLEOTIDE SEQUENCE [LARGE SCALE GENOMIC DNA]</scope>
    <source>
        <strain evidence="2">JCM 10083</strain>
    </source>
</reference>
<name>A0ABW2T816_9ACTN</name>
<proteinExistence type="predicted"/>
<evidence type="ECO:0000313" key="1">
    <source>
        <dbReference type="EMBL" id="MFC7603636.1"/>
    </source>
</evidence>
<evidence type="ECO:0008006" key="3">
    <source>
        <dbReference type="Google" id="ProtNLM"/>
    </source>
</evidence>
<dbReference type="RefSeq" id="WP_343982124.1">
    <property type="nucleotide sequence ID" value="NZ_BAAAGK010000233.1"/>
</dbReference>